<feature type="transmembrane region" description="Helical" evidence="8">
    <location>
        <begin position="46"/>
        <end position="64"/>
    </location>
</feature>
<dbReference type="Gene3D" id="1.20.1720.10">
    <property type="entry name" value="Multidrug resistance protein D"/>
    <property type="match status" value="1"/>
</dbReference>
<evidence type="ECO:0000256" key="7">
    <source>
        <dbReference type="ARBA" id="ARBA00023136"/>
    </source>
</evidence>
<dbReference type="SUPFAM" id="SSF103473">
    <property type="entry name" value="MFS general substrate transporter"/>
    <property type="match status" value="1"/>
</dbReference>
<feature type="transmembrane region" description="Helical" evidence="8">
    <location>
        <begin position="209"/>
        <end position="233"/>
    </location>
</feature>
<dbReference type="AlphaFoldDB" id="A0A6N9T7C5"/>
<keyword evidence="6 8" id="KW-1133">Transmembrane helix</keyword>
<dbReference type="PANTHER" id="PTHR42718:SF9">
    <property type="entry name" value="MAJOR FACILITATOR SUPERFAMILY MULTIDRUG TRANSPORTER MFSC"/>
    <property type="match status" value="1"/>
</dbReference>
<evidence type="ECO:0000256" key="6">
    <source>
        <dbReference type="ARBA" id="ARBA00022989"/>
    </source>
</evidence>
<proteinExistence type="inferred from homology"/>
<feature type="transmembrane region" description="Helical" evidence="8">
    <location>
        <begin position="158"/>
        <end position="180"/>
    </location>
</feature>
<feature type="transmembrane region" description="Helical" evidence="8">
    <location>
        <begin position="309"/>
        <end position="330"/>
    </location>
</feature>
<dbReference type="GO" id="GO:0042910">
    <property type="term" value="F:xenobiotic transmembrane transporter activity"/>
    <property type="evidence" value="ECO:0007669"/>
    <property type="project" value="InterPro"/>
</dbReference>
<evidence type="ECO:0000256" key="4">
    <source>
        <dbReference type="ARBA" id="ARBA00022475"/>
    </source>
</evidence>
<keyword evidence="4" id="KW-1003">Cell membrane</keyword>
<dbReference type="PANTHER" id="PTHR42718">
    <property type="entry name" value="MAJOR FACILITATOR SUPERFAMILY MULTIDRUG TRANSPORTER MFSC"/>
    <property type="match status" value="1"/>
</dbReference>
<feature type="transmembrane region" description="Helical" evidence="8">
    <location>
        <begin position="130"/>
        <end position="152"/>
    </location>
</feature>
<evidence type="ECO:0000256" key="1">
    <source>
        <dbReference type="ARBA" id="ARBA00004651"/>
    </source>
</evidence>
<feature type="transmembrane region" description="Helical" evidence="8">
    <location>
        <begin position="245"/>
        <end position="266"/>
    </location>
</feature>
<dbReference type="CDD" id="cd17320">
    <property type="entry name" value="MFS_MdfA_MDR_like"/>
    <property type="match status" value="1"/>
</dbReference>
<dbReference type="PROSITE" id="PS50850">
    <property type="entry name" value="MFS"/>
    <property type="match status" value="1"/>
</dbReference>
<protein>
    <recommendedName>
        <fullName evidence="8">Bcr/CflA family efflux transporter</fullName>
    </recommendedName>
</protein>
<evidence type="ECO:0000256" key="5">
    <source>
        <dbReference type="ARBA" id="ARBA00022692"/>
    </source>
</evidence>
<dbReference type="Pfam" id="PF07690">
    <property type="entry name" value="MFS_1"/>
    <property type="match status" value="1"/>
</dbReference>
<dbReference type="Proteomes" id="UP000469011">
    <property type="component" value="Unassembled WGS sequence"/>
</dbReference>
<dbReference type="InterPro" id="IPR011701">
    <property type="entry name" value="MFS"/>
</dbReference>
<feature type="transmembrane region" description="Helical" evidence="8">
    <location>
        <begin position="366"/>
        <end position="384"/>
    </location>
</feature>
<comment type="caution">
    <text evidence="11">The sequence shown here is derived from an EMBL/GenBank/DDBJ whole genome shotgun (WGS) entry which is preliminary data.</text>
</comment>
<keyword evidence="7 8" id="KW-0472">Membrane</keyword>
<feature type="region of interest" description="Disordered" evidence="9">
    <location>
        <begin position="391"/>
        <end position="415"/>
    </location>
</feature>
<evidence type="ECO:0000259" key="10">
    <source>
        <dbReference type="PROSITE" id="PS50850"/>
    </source>
</evidence>
<gene>
    <name evidence="11" type="ORF">GTK09_22335</name>
</gene>
<feature type="transmembrane region" description="Helical" evidence="8">
    <location>
        <begin position="337"/>
        <end position="360"/>
    </location>
</feature>
<dbReference type="GO" id="GO:1990961">
    <property type="term" value="P:xenobiotic detoxification by transmembrane export across the plasma membrane"/>
    <property type="evidence" value="ECO:0007669"/>
    <property type="project" value="InterPro"/>
</dbReference>
<accession>A0A6N9T7C5</accession>
<organism evidence="11 12">
    <name type="scientific">Jiella pacifica</name>
    <dbReference type="NCBI Taxonomy" id="2696469"/>
    <lineage>
        <taxon>Bacteria</taxon>
        <taxon>Pseudomonadati</taxon>
        <taxon>Pseudomonadota</taxon>
        <taxon>Alphaproteobacteria</taxon>
        <taxon>Hyphomicrobiales</taxon>
        <taxon>Aurantimonadaceae</taxon>
        <taxon>Jiella</taxon>
    </lineage>
</organism>
<comment type="subcellular location">
    <subcellularLocation>
        <location evidence="8">Cell inner membrane</location>
        <topology evidence="8">Multi-pass membrane protein</topology>
    </subcellularLocation>
    <subcellularLocation>
        <location evidence="1">Cell membrane</location>
        <topology evidence="1">Multi-pass membrane protein</topology>
    </subcellularLocation>
</comment>
<reference evidence="11 12" key="1">
    <citation type="submission" date="2020-01" db="EMBL/GenBank/DDBJ databases">
        <title>Jiella pacifica sp. nov.</title>
        <authorList>
            <person name="Xue Z."/>
            <person name="Zhu S."/>
            <person name="Chen J."/>
            <person name="Yang J."/>
        </authorList>
    </citation>
    <scope>NUCLEOTIDE SEQUENCE [LARGE SCALE GENOMIC DNA]</scope>
    <source>
        <strain evidence="11 12">40Bstr34</strain>
    </source>
</reference>
<name>A0A6N9T7C5_9HYPH</name>
<keyword evidence="5 8" id="KW-0812">Transmembrane</keyword>
<dbReference type="InterPro" id="IPR020846">
    <property type="entry name" value="MFS_dom"/>
</dbReference>
<evidence type="ECO:0000313" key="11">
    <source>
        <dbReference type="EMBL" id="NDW07160.1"/>
    </source>
</evidence>
<dbReference type="RefSeq" id="WP_163465613.1">
    <property type="nucleotide sequence ID" value="NZ_JAAAMG010000024.1"/>
</dbReference>
<feature type="domain" description="Major facilitator superfamily (MFS) profile" evidence="10">
    <location>
        <begin position="1"/>
        <end position="389"/>
    </location>
</feature>
<keyword evidence="8" id="KW-0997">Cell inner membrane</keyword>
<feature type="transmembrane region" description="Helical" evidence="8">
    <location>
        <begin position="71"/>
        <end position="91"/>
    </location>
</feature>
<feature type="transmembrane region" description="Helical" evidence="8">
    <location>
        <begin position="97"/>
        <end position="118"/>
    </location>
</feature>
<dbReference type="PRINTS" id="PR01036">
    <property type="entry name" value="TCRTETB"/>
</dbReference>
<feature type="transmembrane region" description="Helical" evidence="8">
    <location>
        <begin position="278"/>
        <end position="297"/>
    </location>
</feature>
<evidence type="ECO:0000256" key="3">
    <source>
        <dbReference type="ARBA" id="ARBA00022448"/>
    </source>
</evidence>
<evidence type="ECO:0000256" key="2">
    <source>
        <dbReference type="ARBA" id="ARBA00006236"/>
    </source>
</evidence>
<evidence type="ECO:0000256" key="9">
    <source>
        <dbReference type="SAM" id="MobiDB-lite"/>
    </source>
</evidence>
<keyword evidence="3 8" id="KW-0813">Transport</keyword>
<sequence length="415" mass="42743">MSEGRTSIIGGCLVAIGPISLALYTPAMPTLVAEFATTDGLVKLSLALYFAGFAFTQLICGPFSDAYGRRVTTIAFMVIYLAGSLLAVYAPSISVLIAARLLQGIGASVGVATARAIVRDQFTGETSSRIMNTIGIILAIGPAVSPTIGGLMLDVAGWHSLFLMMAGFGLAVIGVTIGFMRETIMPDPSRIRPKAILAAYGELTSNRHFLATSLTVAGSVGALYTLATVLPFVLIDVAGLTPTEYGIGMLAQSGSFFAGSVAARFLMARFGAYRLVPFGLGLIGIGATAMVLSIAILDVSYVSIMGPVAFYAFGIALVMPAMTTASLAPFPHMAGAAAAMMGFIQMGSGLLGGAICALIGEPVLATQIVIPGLGFVAIAAYLVYRSHPHLAEPEPRPEIPAPPMPREGRGGGAAE</sequence>
<dbReference type="NCBIfam" id="TIGR00710">
    <property type="entry name" value="efflux_Bcr_CflA"/>
    <property type="match status" value="1"/>
</dbReference>
<keyword evidence="12" id="KW-1185">Reference proteome</keyword>
<evidence type="ECO:0000313" key="12">
    <source>
        <dbReference type="Proteomes" id="UP000469011"/>
    </source>
</evidence>
<dbReference type="EMBL" id="JAAAMG010000024">
    <property type="protein sequence ID" value="NDW07160.1"/>
    <property type="molecule type" value="Genomic_DNA"/>
</dbReference>
<evidence type="ECO:0000256" key="8">
    <source>
        <dbReference type="RuleBase" id="RU365088"/>
    </source>
</evidence>
<comment type="similarity">
    <text evidence="2 8">Belongs to the major facilitator superfamily. Bcr/CmlA family.</text>
</comment>
<dbReference type="InterPro" id="IPR004812">
    <property type="entry name" value="Efflux_drug-R_Bcr/CmlA"/>
</dbReference>
<dbReference type="GO" id="GO:0005886">
    <property type="term" value="C:plasma membrane"/>
    <property type="evidence" value="ECO:0007669"/>
    <property type="project" value="UniProtKB-SubCell"/>
</dbReference>
<comment type="caution">
    <text evidence="8">Lacks conserved residue(s) required for the propagation of feature annotation.</text>
</comment>
<dbReference type="InterPro" id="IPR036259">
    <property type="entry name" value="MFS_trans_sf"/>
</dbReference>